<dbReference type="EMBL" id="LAYY01000011">
    <property type="protein sequence ID" value="KKK37886.1"/>
    <property type="molecule type" value="Genomic_DNA"/>
</dbReference>
<proteinExistence type="predicted"/>
<protein>
    <submittedName>
        <fullName evidence="1">Uncharacterized protein</fullName>
    </submittedName>
</protein>
<sequence>MKLLILSLLSVLLGILIYLNFTFNSAKSVSNGEKDYLTQEYTITKVDKQDILENLKMACASILKKRM</sequence>
<gene>
    <name evidence="1" type="ORF">WQ57_11975</name>
</gene>
<name>A0A0M2SW08_9BACI</name>
<organism evidence="1 2">
    <name type="scientific">Mesobacillus campisalis</name>
    <dbReference type="NCBI Taxonomy" id="1408103"/>
    <lineage>
        <taxon>Bacteria</taxon>
        <taxon>Bacillati</taxon>
        <taxon>Bacillota</taxon>
        <taxon>Bacilli</taxon>
        <taxon>Bacillales</taxon>
        <taxon>Bacillaceae</taxon>
        <taxon>Mesobacillus</taxon>
    </lineage>
</organism>
<keyword evidence="2" id="KW-1185">Reference proteome</keyword>
<reference evidence="1 2" key="1">
    <citation type="submission" date="2015-04" db="EMBL/GenBank/DDBJ databases">
        <title>Taxonomic description and genome sequence of Bacillus campisalis sp. nov., a novel member of the genus Bacillus isolated from solar saltern.</title>
        <authorList>
            <person name="Mathan Kumar R."/>
            <person name="Kaur G."/>
            <person name="Kumar A."/>
            <person name="Singh N.K."/>
            <person name="Kaur N."/>
            <person name="Kumar N."/>
            <person name="Mayilraj S."/>
        </authorList>
    </citation>
    <scope>NUCLEOTIDE SEQUENCE [LARGE SCALE GENOMIC DNA]</scope>
    <source>
        <strain evidence="1 2">SA2-6</strain>
    </source>
</reference>
<comment type="caution">
    <text evidence="1">The sequence shown here is derived from an EMBL/GenBank/DDBJ whole genome shotgun (WGS) entry which is preliminary data.</text>
</comment>
<evidence type="ECO:0000313" key="1">
    <source>
        <dbReference type="EMBL" id="KKK37886.1"/>
    </source>
</evidence>
<accession>A0A0M2SW08</accession>
<dbReference type="PATRIC" id="fig|1408103.3.peg.2692"/>
<dbReference type="Proteomes" id="UP000034166">
    <property type="component" value="Unassembled WGS sequence"/>
</dbReference>
<dbReference type="AlphaFoldDB" id="A0A0M2SW08"/>
<evidence type="ECO:0000313" key="2">
    <source>
        <dbReference type="Proteomes" id="UP000034166"/>
    </source>
</evidence>